<sequence length="145" mass="16095">MLPVRYNLNLNRLSLNSSTLASRLAHGRTHEWNPIHDSRIEIAIGLDSIDSRSLPLSGLDYRPALGLSLSLSHLVACEVRRTILAVAALEGFWVLMARIGKQIRGATPKSVLELMDVKDLTLSHVKSHLQVYVIVLQTQSTRLGH</sequence>
<dbReference type="Proteomes" id="UP000243975">
    <property type="component" value="Unassembled WGS sequence"/>
</dbReference>
<keyword evidence="3" id="KW-0804">Transcription</keyword>
<keyword evidence="5" id="KW-0238">DNA-binding</keyword>
<name>A0A103YKR1_CYNCS</name>
<dbReference type="InterPro" id="IPR044847">
    <property type="entry name" value="KAN_fam"/>
</dbReference>
<accession>A0A103YKR1</accession>
<dbReference type="GO" id="GO:0006355">
    <property type="term" value="P:regulation of DNA-templated transcription"/>
    <property type="evidence" value="ECO:0007669"/>
    <property type="project" value="InterPro"/>
</dbReference>
<evidence type="ECO:0000256" key="4">
    <source>
        <dbReference type="ARBA" id="ARBA00023242"/>
    </source>
</evidence>
<evidence type="ECO:0000256" key="1">
    <source>
        <dbReference type="ARBA" id="ARBA00004123"/>
    </source>
</evidence>
<evidence type="ECO:0000313" key="5">
    <source>
        <dbReference type="EMBL" id="KVI10868.1"/>
    </source>
</evidence>
<dbReference type="NCBIfam" id="TIGR01557">
    <property type="entry name" value="myb_SHAQKYF"/>
    <property type="match status" value="1"/>
</dbReference>
<keyword evidence="5" id="KW-0371">Homeobox</keyword>
<dbReference type="PANTHER" id="PTHR31496:SF3">
    <property type="entry name" value="TRANSCRIPTION REPRESSOR KAN1"/>
    <property type="match status" value="1"/>
</dbReference>
<dbReference type="Gramene" id="KVI10868">
    <property type="protein sequence ID" value="KVI10868"/>
    <property type="gene ID" value="Ccrd_010726"/>
</dbReference>
<dbReference type="GO" id="GO:0010158">
    <property type="term" value="P:abaxial cell fate specification"/>
    <property type="evidence" value="ECO:0007669"/>
    <property type="project" value="InterPro"/>
</dbReference>
<dbReference type="GO" id="GO:0005634">
    <property type="term" value="C:nucleus"/>
    <property type="evidence" value="ECO:0007669"/>
    <property type="project" value="UniProtKB-SubCell"/>
</dbReference>
<gene>
    <name evidence="5" type="ORF">Ccrd_010726</name>
</gene>
<dbReference type="STRING" id="59895.A0A103YKR1"/>
<dbReference type="SUPFAM" id="SSF46689">
    <property type="entry name" value="Homeodomain-like"/>
    <property type="match status" value="1"/>
</dbReference>
<reference evidence="5 6" key="1">
    <citation type="journal article" date="2016" name="Sci. Rep.">
        <title>The genome sequence of the outbreeding globe artichoke constructed de novo incorporating a phase-aware low-pass sequencing strategy of F1 progeny.</title>
        <authorList>
            <person name="Scaglione D."/>
            <person name="Reyes-Chin-Wo S."/>
            <person name="Acquadro A."/>
            <person name="Froenicke L."/>
            <person name="Portis E."/>
            <person name="Beitel C."/>
            <person name="Tirone M."/>
            <person name="Mauro R."/>
            <person name="Lo Monaco A."/>
            <person name="Mauromicale G."/>
            <person name="Faccioli P."/>
            <person name="Cattivelli L."/>
            <person name="Rieseberg L."/>
            <person name="Michelmore R."/>
            <person name="Lanteri S."/>
        </authorList>
    </citation>
    <scope>NUCLEOTIDE SEQUENCE [LARGE SCALE GENOMIC DNA]</scope>
    <source>
        <strain evidence="5">2C</strain>
    </source>
</reference>
<evidence type="ECO:0000256" key="3">
    <source>
        <dbReference type="ARBA" id="ARBA00023163"/>
    </source>
</evidence>
<keyword evidence="6" id="KW-1185">Reference proteome</keyword>
<protein>
    <submittedName>
        <fullName evidence="5">Homeodomain-like protein</fullName>
    </submittedName>
</protein>
<evidence type="ECO:0000256" key="2">
    <source>
        <dbReference type="ARBA" id="ARBA00023015"/>
    </source>
</evidence>
<keyword evidence="2" id="KW-0805">Transcription regulation</keyword>
<evidence type="ECO:0000313" key="6">
    <source>
        <dbReference type="Proteomes" id="UP000243975"/>
    </source>
</evidence>
<dbReference type="GO" id="GO:0000976">
    <property type="term" value="F:transcription cis-regulatory region binding"/>
    <property type="evidence" value="ECO:0007669"/>
    <property type="project" value="InterPro"/>
</dbReference>
<comment type="caution">
    <text evidence="5">The sequence shown here is derived from an EMBL/GenBank/DDBJ whole genome shotgun (WGS) entry which is preliminary data.</text>
</comment>
<dbReference type="InterPro" id="IPR006447">
    <property type="entry name" value="Myb_dom_plants"/>
</dbReference>
<dbReference type="AlphaFoldDB" id="A0A103YKR1"/>
<proteinExistence type="predicted"/>
<comment type="subcellular location">
    <subcellularLocation>
        <location evidence="1">Nucleus</location>
    </subcellularLocation>
</comment>
<dbReference type="Gene3D" id="1.10.10.60">
    <property type="entry name" value="Homeodomain-like"/>
    <property type="match status" value="1"/>
</dbReference>
<organism evidence="5 6">
    <name type="scientific">Cynara cardunculus var. scolymus</name>
    <name type="common">Globe artichoke</name>
    <name type="synonym">Cynara scolymus</name>
    <dbReference type="NCBI Taxonomy" id="59895"/>
    <lineage>
        <taxon>Eukaryota</taxon>
        <taxon>Viridiplantae</taxon>
        <taxon>Streptophyta</taxon>
        <taxon>Embryophyta</taxon>
        <taxon>Tracheophyta</taxon>
        <taxon>Spermatophyta</taxon>
        <taxon>Magnoliopsida</taxon>
        <taxon>eudicotyledons</taxon>
        <taxon>Gunneridae</taxon>
        <taxon>Pentapetalae</taxon>
        <taxon>asterids</taxon>
        <taxon>campanulids</taxon>
        <taxon>Asterales</taxon>
        <taxon>Asteraceae</taxon>
        <taxon>Carduoideae</taxon>
        <taxon>Cardueae</taxon>
        <taxon>Carduinae</taxon>
        <taxon>Cynara</taxon>
    </lineage>
</organism>
<dbReference type="EMBL" id="LEKV01000988">
    <property type="protein sequence ID" value="KVI10868.1"/>
    <property type="molecule type" value="Genomic_DNA"/>
</dbReference>
<dbReference type="PANTHER" id="PTHR31496">
    <property type="entry name" value="TRANSCRIPTION FACTOR KAN2-RELATED"/>
    <property type="match status" value="1"/>
</dbReference>
<dbReference type="InterPro" id="IPR009057">
    <property type="entry name" value="Homeodomain-like_sf"/>
</dbReference>
<keyword evidence="4" id="KW-0539">Nucleus</keyword>